<organism evidence="2 3">
    <name type="scientific">Rhodotorula graminis (strain WP1)</name>
    <dbReference type="NCBI Taxonomy" id="578459"/>
    <lineage>
        <taxon>Eukaryota</taxon>
        <taxon>Fungi</taxon>
        <taxon>Dikarya</taxon>
        <taxon>Basidiomycota</taxon>
        <taxon>Pucciniomycotina</taxon>
        <taxon>Microbotryomycetes</taxon>
        <taxon>Sporidiobolales</taxon>
        <taxon>Sporidiobolaceae</taxon>
        <taxon>Rhodotorula</taxon>
    </lineage>
</organism>
<feature type="compositionally biased region" description="Pro residues" evidence="1">
    <location>
        <begin position="113"/>
        <end position="125"/>
    </location>
</feature>
<name>A0A0P9F178_RHOGW</name>
<feature type="compositionally biased region" description="Low complexity" evidence="1">
    <location>
        <begin position="421"/>
        <end position="439"/>
    </location>
</feature>
<dbReference type="Proteomes" id="UP000053890">
    <property type="component" value="Unassembled WGS sequence"/>
</dbReference>
<proteinExistence type="predicted"/>
<evidence type="ECO:0008006" key="4">
    <source>
        <dbReference type="Google" id="ProtNLM"/>
    </source>
</evidence>
<evidence type="ECO:0000313" key="2">
    <source>
        <dbReference type="EMBL" id="KPV73295.1"/>
    </source>
</evidence>
<sequence>MPRPLPTSPELSTAPCPRSPRRRLVARNDNLSPPTAHDRDGQDDDQEDDEDDIESLLYLAQMDLISHKLDAAKDKLERAAMAGSSAGCATLAGILARESRTASPSHVGHHHLSPPPTSLSPPAAPAPVRRPSIPTRQSSSSIARTAPHRSPDALRAVELSLSGLQLLLLKPVRPSSDSGYGGSDDDDEDSAEGLYFDLERALDLIARVTDAHRFGVLHAPLSDPQQHDSSPGVDGSGANDDLWRRSATAAVKLLDHETVTVLFSHPAAAAQPPFLSRSSSSRRRSSSVSRSFAHPSSTLPLDTDVKGTAASLLSPERKLKVTVAVHALYVLALQAWAVQHGPSSPTLSSPSSAAEDPKLVAERYWSTIERLAAPYAPFAGIGIKEGDEIVQSTQRRLESIRHQDLGPDEPWRLAKKRGRQTPAAATSASPTGATSATSAQQDEGSSAVTIRPALVPQPSTSSGSFGGRTPRGASFHLGPHVDEADAEEEEEEVRAAPVSLDMPSQNSRPVDAAAARSPPFALSPPHDLLLSPPSSTSSNKPASSSSRTSQPYPSPPETPPIASDAHAFYPDFQPRAPSTLSPPSPSASRLQPLVSPSAGATSSGLPRVTSVRSIASNRSTTSVLSTFKHDPLQRYLSGRLRRVGSSASICTAPPDLSGRTRVCRGKGKGKMVEPEPSELFELRGGAGGAALERAKSRPSALATVEEAEPKTWLSRFWRSSRSALDDGGRGAPAGLAAAAEEGALDRTRSSSAVHALKLALDRHDEASSTMVMYWGEGEGAYSYAEEDEEGQGEVDEPVSPAADKVTSPPASSLRFDEAQLSQADKLRSSLDAKPQHSTRQPARQRSFLLTDPTSSPASASASANTSLSRDRTRSSRRARSRDTSVHSSASSTHSTTADGHLAPPSPSKSGRRRRRRSSAGARSSAGSDDDDAAPPVPVAMDPLLLELERRSHIGLKTACAACGRRGLNFPACRKCTGTYCSRDCRVGPQHVCRRPGAAAAAKAAAQA</sequence>
<feature type="compositionally biased region" description="Low complexity" evidence="1">
    <location>
        <begin position="854"/>
        <end position="867"/>
    </location>
</feature>
<dbReference type="RefSeq" id="XP_018269344.1">
    <property type="nucleotide sequence ID" value="XM_018417640.1"/>
</dbReference>
<feature type="region of interest" description="Disordered" evidence="1">
    <location>
        <begin position="783"/>
        <end position="937"/>
    </location>
</feature>
<feature type="region of interest" description="Disordered" evidence="1">
    <location>
        <begin position="219"/>
        <end position="240"/>
    </location>
</feature>
<keyword evidence="3" id="KW-1185">Reference proteome</keyword>
<gene>
    <name evidence="2" type="ORF">RHOBADRAFT_55058</name>
</gene>
<feature type="compositionally biased region" description="Low complexity" evidence="1">
    <location>
        <begin position="885"/>
        <end position="898"/>
    </location>
</feature>
<feature type="compositionally biased region" description="Polar residues" evidence="1">
    <location>
        <begin position="134"/>
        <end position="143"/>
    </location>
</feature>
<feature type="region of interest" description="Disordered" evidence="1">
    <location>
        <begin position="272"/>
        <end position="300"/>
    </location>
</feature>
<feature type="region of interest" description="Disordered" evidence="1">
    <location>
        <begin position="394"/>
        <end position="620"/>
    </location>
</feature>
<dbReference type="OMA" id="ERYWSTI"/>
<dbReference type="EMBL" id="KQ474083">
    <property type="protein sequence ID" value="KPV73295.1"/>
    <property type="molecule type" value="Genomic_DNA"/>
</dbReference>
<feature type="compositionally biased region" description="Basic and acidic residues" evidence="1">
    <location>
        <begin position="824"/>
        <end position="834"/>
    </location>
</feature>
<accession>A0A0P9F178</accession>
<dbReference type="AlphaFoldDB" id="A0A0P9F178"/>
<feature type="compositionally biased region" description="Low complexity" evidence="1">
    <location>
        <begin position="523"/>
        <end position="551"/>
    </location>
</feature>
<evidence type="ECO:0000313" key="3">
    <source>
        <dbReference type="Proteomes" id="UP000053890"/>
    </source>
</evidence>
<feature type="compositionally biased region" description="Basic and acidic residues" evidence="1">
    <location>
        <begin position="395"/>
        <end position="412"/>
    </location>
</feature>
<feature type="region of interest" description="Disordered" evidence="1">
    <location>
        <begin position="1"/>
        <end position="54"/>
    </location>
</feature>
<protein>
    <recommendedName>
        <fullName evidence="4">HIT-type domain-containing protein</fullName>
    </recommendedName>
</protein>
<feature type="region of interest" description="Disordered" evidence="1">
    <location>
        <begin position="99"/>
        <end position="150"/>
    </location>
</feature>
<feature type="compositionally biased region" description="Acidic residues" evidence="1">
    <location>
        <begin position="784"/>
        <end position="796"/>
    </location>
</feature>
<evidence type="ECO:0000256" key="1">
    <source>
        <dbReference type="SAM" id="MobiDB-lite"/>
    </source>
</evidence>
<reference evidence="2 3" key="1">
    <citation type="journal article" date="2015" name="Front. Microbiol.">
        <title>Genome sequence of the plant growth promoting endophytic yeast Rhodotorula graminis WP1.</title>
        <authorList>
            <person name="Firrincieli A."/>
            <person name="Otillar R."/>
            <person name="Salamov A."/>
            <person name="Schmutz J."/>
            <person name="Khan Z."/>
            <person name="Redman R.S."/>
            <person name="Fleck N.D."/>
            <person name="Lindquist E."/>
            <person name="Grigoriev I.V."/>
            <person name="Doty S.L."/>
        </authorList>
    </citation>
    <scope>NUCLEOTIDE SEQUENCE [LARGE SCALE GENOMIC DNA]</scope>
    <source>
        <strain evidence="2 3">WP1</strain>
    </source>
</reference>
<feature type="compositionally biased region" description="Acidic residues" evidence="1">
    <location>
        <begin position="41"/>
        <end position="54"/>
    </location>
</feature>
<dbReference type="GeneID" id="28978088"/>
<dbReference type="OrthoDB" id="2526979at2759"/>
<feature type="compositionally biased region" description="Polar residues" evidence="1">
    <location>
        <begin position="598"/>
        <end position="620"/>
    </location>
</feature>